<protein>
    <submittedName>
        <fullName evidence="2">Uncharacterized protein</fullName>
    </submittedName>
</protein>
<evidence type="ECO:0000313" key="3">
    <source>
        <dbReference type="Proteomes" id="UP001359886"/>
    </source>
</evidence>
<dbReference type="RefSeq" id="WP_354695406.1">
    <property type="nucleotide sequence ID" value="NZ_JAZHOG010000006.1"/>
</dbReference>
<keyword evidence="1" id="KW-0732">Signal</keyword>
<feature type="chain" id="PRO_5043645471" evidence="1">
    <location>
        <begin position="22"/>
        <end position="134"/>
    </location>
</feature>
<dbReference type="Proteomes" id="UP001359886">
    <property type="component" value="Unassembled WGS sequence"/>
</dbReference>
<dbReference type="EMBL" id="JAZHOG010000006">
    <property type="protein sequence ID" value="MEJ8568084.1"/>
    <property type="molecule type" value="Genomic_DNA"/>
</dbReference>
<proteinExistence type="predicted"/>
<reference evidence="2 3" key="1">
    <citation type="submission" date="2024-02" db="EMBL/GenBank/DDBJ databases">
        <title>A novel Wenzhouxiangellaceae bacterium, isolated from coastal sediments.</title>
        <authorList>
            <person name="Du Z.-J."/>
            <person name="Ye Y.-Q."/>
            <person name="Zhang X.-Y."/>
        </authorList>
    </citation>
    <scope>NUCLEOTIDE SEQUENCE [LARGE SCALE GENOMIC DNA]</scope>
    <source>
        <strain evidence="2 3">CH-27</strain>
    </source>
</reference>
<accession>A0AAW9RGI1</accession>
<evidence type="ECO:0000256" key="1">
    <source>
        <dbReference type="SAM" id="SignalP"/>
    </source>
</evidence>
<gene>
    <name evidence="2" type="ORF">V3330_10640</name>
</gene>
<comment type="caution">
    <text evidence="2">The sequence shown here is derived from an EMBL/GenBank/DDBJ whole genome shotgun (WGS) entry which is preliminary data.</text>
</comment>
<dbReference type="AlphaFoldDB" id="A0AAW9RGI1"/>
<feature type="signal peptide" evidence="1">
    <location>
        <begin position="1"/>
        <end position="21"/>
    </location>
</feature>
<evidence type="ECO:0000313" key="2">
    <source>
        <dbReference type="EMBL" id="MEJ8568084.1"/>
    </source>
</evidence>
<keyword evidence="3" id="KW-1185">Reference proteome</keyword>
<sequence length="134" mass="14315">MKQLIAIFLITALTFTGNVLADPPGGFGSLYADGEVYRTFGVPAATPMGGRDNIYPIVGGVEDQLAVSAVAPGDKDYHGGLWAVHVVMWTAGIEPYLLTSEEEVLEAYLAGDVSISRMLEADFRCPVLPARGKR</sequence>
<organism evidence="2 3">
    <name type="scientific">Elongatibacter sediminis</name>
    <dbReference type="NCBI Taxonomy" id="3119006"/>
    <lineage>
        <taxon>Bacteria</taxon>
        <taxon>Pseudomonadati</taxon>
        <taxon>Pseudomonadota</taxon>
        <taxon>Gammaproteobacteria</taxon>
        <taxon>Chromatiales</taxon>
        <taxon>Wenzhouxiangellaceae</taxon>
        <taxon>Elongatibacter</taxon>
    </lineage>
</organism>
<name>A0AAW9RGI1_9GAMM</name>